<gene>
    <name evidence="1" type="ORF">DYB32_010833</name>
</gene>
<dbReference type="Proteomes" id="UP000285060">
    <property type="component" value="Unassembled WGS sequence"/>
</dbReference>
<dbReference type="AlphaFoldDB" id="A0A3R6ZGF7"/>
<organism evidence="1 2">
    <name type="scientific">Aphanomyces invadans</name>
    <dbReference type="NCBI Taxonomy" id="157072"/>
    <lineage>
        <taxon>Eukaryota</taxon>
        <taxon>Sar</taxon>
        <taxon>Stramenopiles</taxon>
        <taxon>Oomycota</taxon>
        <taxon>Saprolegniomycetes</taxon>
        <taxon>Saprolegniales</taxon>
        <taxon>Verrucalvaceae</taxon>
        <taxon>Aphanomyces</taxon>
    </lineage>
</organism>
<proteinExistence type="predicted"/>
<dbReference type="Gene3D" id="3.80.10.10">
    <property type="entry name" value="Ribonuclease Inhibitor"/>
    <property type="match status" value="1"/>
</dbReference>
<comment type="caution">
    <text evidence="1">The sequence shown here is derived from an EMBL/GenBank/DDBJ whole genome shotgun (WGS) entry which is preliminary data.</text>
</comment>
<evidence type="ECO:0000313" key="1">
    <source>
        <dbReference type="EMBL" id="RHY14604.1"/>
    </source>
</evidence>
<protein>
    <submittedName>
        <fullName evidence="1">Uncharacterized protein</fullName>
    </submittedName>
</protein>
<dbReference type="EMBL" id="QUSY01004159">
    <property type="protein sequence ID" value="RHY14604.1"/>
    <property type="molecule type" value="Genomic_DNA"/>
</dbReference>
<name>A0A3R6ZGF7_9STRA</name>
<accession>A0A3R6ZGF7</accession>
<keyword evidence="2" id="KW-1185">Reference proteome</keyword>
<reference evidence="1 2" key="1">
    <citation type="submission" date="2018-08" db="EMBL/GenBank/DDBJ databases">
        <title>Aphanomyces genome sequencing and annotation.</title>
        <authorList>
            <person name="Minardi D."/>
            <person name="Oidtmann B."/>
            <person name="Van Der Giezen M."/>
            <person name="Studholme D.J."/>
        </authorList>
    </citation>
    <scope>NUCLEOTIDE SEQUENCE [LARGE SCALE GENOMIC DNA]</scope>
    <source>
        <strain evidence="1 2">NJM0002</strain>
    </source>
</reference>
<evidence type="ECO:0000313" key="2">
    <source>
        <dbReference type="Proteomes" id="UP000285060"/>
    </source>
</evidence>
<dbReference type="InterPro" id="IPR032675">
    <property type="entry name" value="LRR_dom_sf"/>
</dbReference>
<sequence>MLLDPRDLWPRFRVESAVAMAMSSQLENAPTLRHSMDTLLRHHVRAVEATVAVHSTRAPRSLLQSVMAHAHEVHVRLVQPSPTAPTNRPILGWASSLTRQITKLAIPASVVRDSTEWTILLAQLSSLNELEVSFDGSERSTALEEVLKALATSSRISSFHCTCPSTQSTKFAITPSMLQDMMQWLSQPYVRSFGFSHWSFERVEESVPQFYQAILATTSMTEVAIAHSRLPQLHKTFENRENSRPFNIPSIAFMDCMLTSRDIEALACGLRLSTSVRALKLSNNPSLEPVAVLALAQALPTTQLSSLTLSDVPLSDAALSALCAGVAATPSLRHFVL</sequence>
<dbReference type="SUPFAM" id="SSF52047">
    <property type="entry name" value="RNI-like"/>
    <property type="match status" value="1"/>
</dbReference>
<feature type="non-terminal residue" evidence="1">
    <location>
        <position position="337"/>
    </location>
</feature>